<dbReference type="Proteomes" id="UP001331515">
    <property type="component" value="Unassembled WGS sequence"/>
</dbReference>
<comment type="caution">
    <text evidence="2">The sequence shown here is derived from an EMBL/GenBank/DDBJ whole genome shotgun (WGS) entry which is preliminary data.</text>
</comment>
<feature type="compositionally biased region" description="Gly residues" evidence="1">
    <location>
        <begin position="53"/>
        <end position="65"/>
    </location>
</feature>
<evidence type="ECO:0000256" key="1">
    <source>
        <dbReference type="SAM" id="MobiDB-lite"/>
    </source>
</evidence>
<sequence>MCTSVKPRAAEEPCWSVTENCTPDPVSAERLSFLTEWRTEGKAGRQEEEEESGGGAAEAGGRGHGLGAAAVWTGCSLMPVLAPQFTERQE</sequence>
<proteinExistence type="predicted"/>
<evidence type="ECO:0000313" key="2">
    <source>
        <dbReference type="EMBL" id="KAK5928233.1"/>
    </source>
</evidence>
<dbReference type="AlphaFoldDB" id="A0AAN8DX33"/>
<gene>
    <name evidence="2" type="ORF">CgunFtcFv8_013308</name>
</gene>
<dbReference type="EMBL" id="JAURVH010001518">
    <property type="protein sequence ID" value="KAK5928233.1"/>
    <property type="molecule type" value="Genomic_DNA"/>
</dbReference>
<reference evidence="2 3" key="1">
    <citation type="journal article" date="2023" name="Mol. Biol. Evol.">
        <title>Genomics of Secondarily Temperate Adaptation in the Only Non-Antarctic Icefish.</title>
        <authorList>
            <person name="Rivera-Colon A.G."/>
            <person name="Rayamajhi N."/>
            <person name="Minhas B.F."/>
            <person name="Madrigal G."/>
            <person name="Bilyk K.T."/>
            <person name="Yoon V."/>
            <person name="Hune M."/>
            <person name="Gregory S."/>
            <person name="Cheng C.H.C."/>
            <person name="Catchen J.M."/>
        </authorList>
    </citation>
    <scope>NUCLEOTIDE SEQUENCE [LARGE SCALE GENOMIC DNA]</scope>
    <source>
        <tissue evidence="2">White muscle</tissue>
    </source>
</reference>
<name>A0AAN8DX33_CHAGU</name>
<feature type="region of interest" description="Disordered" evidence="1">
    <location>
        <begin position="1"/>
        <end position="21"/>
    </location>
</feature>
<accession>A0AAN8DX33</accession>
<feature type="region of interest" description="Disordered" evidence="1">
    <location>
        <begin position="40"/>
        <end position="65"/>
    </location>
</feature>
<keyword evidence="3" id="KW-1185">Reference proteome</keyword>
<organism evidence="2 3">
    <name type="scientific">Champsocephalus gunnari</name>
    <name type="common">Mackerel icefish</name>
    <dbReference type="NCBI Taxonomy" id="52237"/>
    <lineage>
        <taxon>Eukaryota</taxon>
        <taxon>Metazoa</taxon>
        <taxon>Chordata</taxon>
        <taxon>Craniata</taxon>
        <taxon>Vertebrata</taxon>
        <taxon>Euteleostomi</taxon>
        <taxon>Actinopterygii</taxon>
        <taxon>Neopterygii</taxon>
        <taxon>Teleostei</taxon>
        <taxon>Neoteleostei</taxon>
        <taxon>Acanthomorphata</taxon>
        <taxon>Eupercaria</taxon>
        <taxon>Perciformes</taxon>
        <taxon>Notothenioidei</taxon>
        <taxon>Channichthyidae</taxon>
        <taxon>Champsocephalus</taxon>
    </lineage>
</organism>
<evidence type="ECO:0000313" key="3">
    <source>
        <dbReference type="Proteomes" id="UP001331515"/>
    </source>
</evidence>
<protein>
    <submittedName>
        <fullName evidence="2">Uncharacterized protein</fullName>
    </submittedName>
</protein>